<keyword evidence="2" id="KW-0808">Transferase</keyword>
<dbReference type="InterPro" id="IPR023404">
    <property type="entry name" value="rSAM_horseshoe"/>
</dbReference>
<dbReference type="GO" id="GO:0003824">
    <property type="term" value="F:catalytic activity"/>
    <property type="evidence" value="ECO:0007669"/>
    <property type="project" value="InterPro"/>
</dbReference>
<evidence type="ECO:0000256" key="1">
    <source>
        <dbReference type="ARBA" id="ARBA00001966"/>
    </source>
</evidence>
<feature type="non-terminal residue" evidence="9">
    <location>
        <position position="1"/>
    </location>
</feature>
<organism evidence="9">
    <name type="scientific">marine sediment metagenome</name>
    <dbReference type="NCBI Taxonomy" id="412755"/>
    <lineage>
        <taxon>unclassified sequences</taxon>
        <taxon>metagenomes</taxon>
        <taxon>ecological metagenomes</taxon>
    </lineage>
</organism>
<name>X1K5Y7_9ZZZZ</name>
<evidence type="ECO:0000256" key="4">
    <source>
        <dbReference type="ARBA" id="ARBA00022723"/>
    </source>
</evidence>
<keyword evidence="4" id="KW-0479">Metal-binding</keyword>
<dbReference type="PROSITE" id="PS51918">
    <property type="entry name" value="RADICAL_SAM"/>
    <property type="match status" value="1"/>
</dbReference>
<dbReference type="SFLD" id="SFLDS00029">
    <property type="entry name" value="Radical_SAM"/>
    <property type="match status" value="1"/>
</dbReference>
<dbReference type="AlphaFoldDB" id="X1K5Y7"/>
<dbReference type="SUPFAM" id="SSF102114">
    <property type="entry name" value="Radical SAM enzymes"/>
    <property type="match status" value="1"/>
</dbReference>
<dbReference type="Gene3D" id="3.80.30.20">
    <property type="entry name" value="tm_1862 like domain"/>
    <property type="match status" value="1"/>
</dbReference>
<dbReference type="Gene3D" id="3.40.50.280">
    <property type="entry name" value="Cobalamin-binding domain"/>
    <property type="match status" value="1"/>
</dbReference>
<dbReference type="GO" id="GO:0031419">
    <property type="term" value="F:cobalamin binding"/>
    <property type="evidence" value="ECO:0007669"/>
    <property type="project" value="InterPro"/>
</dbReference>
<keyword evidence="6" id="KW-0411">Iron-sulfur</keyword>
<dbReference type="CDD" id="cd02068">
    <property type="entry name" value="radical_SAM_B12_BD"/>
    <property type="match status" value="1"/>
</dbReference>
<dbReference type="PROSITE" id="PS51332">
    <property type="entry name" value="B12_BINDING"/>
    <property type="match status" value="1"/>
</dbReference>
<evidence type="ECO:0000259" key="8">
    <source>
        <dbReference type="PROSITE" id="PS51918"/>
    </source>
</evidence>
<keyword evidence="3" id="KW-0949">S-adenosyl-L-methionine</keyword>
<protein>
    <submittedName>
        <fullName evidence="9">Uncharacterized protein</fullName>
    </submittedName>
</protein>
<dbReference type="GO" id="GO:0046872">
    <property type="term" value="F:metal ion binding"/>
    <property type="evidence" value="ECO:0007669"/>
    <property type="project" value="UniProtKB-KW"/>
</dbReference>
<dbReference type="Pfam" id="PF02310">
    <property type="entry name" value="B12-binding"/>
    <property type="match status" value="1"/>
</dbReference>
<feature type="non-terminal residue" evidence="9">
    <location>
        <position position="225"/>
    </location>
</feature>
<comment type="caution">
    <text evidence="9">The sequence shown here is derived from an EMBL/GenBank/DDBJ whole genome shotgun (WGS) entry which is preliminary data.</text>
</comment>
<evidence type="ECO:0000256" key="3">
    <source>
        <dbReference type="ARBA" id="ARBA00022691"/>
    </source>
</evidence>
<comment type="cofactor">
    <cofactor evidence="1">
        <name>[4Fe-4S] cluster</name>
        <dbReference type="ChEBI" id="CHEBI:49883"/>
    </cofactor>
</comment>
<feature type="domain" description="B12-binding" evidence="7">
    <location>
        <begin position="1"/>
        <end position="90"/>
    </location>
</feature>
<dbReference type="GO" id="GO:0005829">
    <property type="term" value="C:cytosol"/>
    <property type="evidence" value="ECO:0007669"/>
    <property type="project" value="TreeGrafter"/>
</dbReference>
<dbReference type="InterPro" id="IPR058240">
    <property type="entry name" value="rSAM_sf"/>
</dbReference>
<reference evidence="9" key="1">
    <citation type="journal article" date="2014" name="Front. Microbiol.">
        <title>High frequency of phylogenetically diverse reductive dehalogenase-homologous genes in deep subseafloor sedimentary metagenomes.</title>
        <authorList>
            <person name="Kawai M."/>
            <person name="Futagami T."/>
            <person name="Toyoda A."/>
            <person name="Takaki Y."/>
            <person name="Nishi S."/>
            <person name="Hori S."/>
            <person name="Arai W."/>
            <person name="Tsubouchi T."/>
            <person name="Morono Y."/>
            <person name="Uchiyama I."/>
            <person name="Ito T."/>
            <person name="Fujiyama A."/>
            <person name="Inagaki F."/>
            <person name="Takami H."/>
        </authorList>
    </citation>
    <scope>NUCLEOTIDE SEQUENCE</scope>
    <source>
        <strain evidence="9">Expedition CK06-06</strain>
    </source>
</reference>
<dbReference type="SFLD" id="SFLDG01123">
    <property type="entry name" value="methyltransferase_(Class_B)"/>
    <property type="match status" value="1"/>
</dbReference>
<evidence type="ECO:0000256" key="2">
    <source>
        <dbReference type="ARBA" id="ARBA00022679"/>
    </source>
</evidence>
<dbReference type="CDD" id="cd01335">
    <property type="entry name" value="Radical_SAM"/>
    <property type="match status" value="1"/>
</dbReference>
<dbReference type="EMBL" id="BARU01041181">
    <property type="protein sequence ID" value="GAH85689.1"/>
    <property type="molecule type" value="Genomic_DNA"/>
</dbReference>
<dbReference type="SFLD" id="SFLDG01082">
    <property type="entry name" value="B12-binding_domain_containing"/>
    <property type="match status" value="1"/>
</dbReference>
<evidence type="ECO:0000259" key="7">
    <source>
        <dbReference type="PROSITE" id="PS51332"/>
    </source>
</evidence>
<dbReference type="InterPro" id="IPR034466">
    <property type="entry name" value="Methyltransferase_Class_B"/>
</dbReference>
<feature type="domain" description="Radical SAM core" evidence="8">
    <location>
        <begin position="109"/>
        <end position="225"/>
    </location>
</feature>
<evidence type="ECO:0000256" key="6">
    <source>
        <dbReference type="ARBA" id="ARBA00023014"/>
    </source>
</evidence>
<sequence>IIDENCNIPDYTSMPMPDLVGITAFTSQANRAYKIASKFRNRGVPVVMGGIHATMCSEETIKKVDAVVKGEGESVWAQILEDVQHKSLKQIYTGSFTKMDNIPLPRHDLLSNSYYFGSIQTTRGCPLNCHFCSVSTFNGMTYRYRPIEKIIQELKLIKEKYILIVDDNLIGINKKHIERAKNLFRAIIKSNIRKKWIGQVTINFADDDELLKLAAKSGCTGVYIG</sequence>
<dbReference type="InterPro" id="IPR051198">
    <property type="entry name" value="BchE-like"/>
</dbReference>
<dbReference type="InterPro" id="IPR006158">
    <property type="entry name" value="Cobalamin-bd"/>
</dbReference>
<keyword evidence="5" id="KW-0408">Iron</keyword>
<dbReference type="InterPro" id="IPR007197">
    <property type="entry name" value="rSAM"/>
</dbReference>
<gene>
    <name evidence="9" type="ORF">S03H2_63534</name>
</gene>
<evidence type="ECO:0000256" key="5">
    <source>
        <dbReference type="ARBA" id="ARBA00023004"/>
    </source>
</evidence>
<dbReference type="Pfam" id="PF04055">
    <property type="entry name" value="Radical_SAM"/>
    <property type="match status" value="1"/>
</dbReference>
<dbReference type="PANTHER" id="PTHR43409">
    <property type="entry name" value="ANAEROBIC MAGNESIUM-PROTOPORPHYRIN IX MONOMETHYL ESTER CYCLASE-RELATED"/>
    <property type="match status" value="1"/>
</dbReference>
<proteinExistence type="predicted"/>
<accession>X1K5Y7</accession>
<evidence type="ECO:0000313" key="9">
    <source>
        <dbReference type="EMBL" id="GAH85689.1"/>
    </source>
</evidence>
<dbReference type="GO" id="GO:0051539">
    <property type="term" value="F:4 iron, 4 sulfur cluster binding"/>
    <property type="evidence" value="ECO:0007669"/>
    <property type="project" value="UniProtKB-KW"/>
</dbReference>
<dbReference type="PANTHER" id="PTHR43409:SF7">
    <property type="entry name" value="BLL1977 PROTEIN"/>
    <property type="match status" value="1"/>
</dbReference>